<proteinExistence type="predicted"/>
<dbReference type="OrthoDB" id="5226580at2759"/>
<accession>W9YXT0</accession>
<protein>
    <submittedName>
        <fullName evidence="1">Uncharacterized protein</fullName>
    </submittedName>
</protein>
<keyword evidence="2" id="KW-1185">Reference proteome</keyword>
<dbReference type="HOGENOM" id="CLU_2359501_0_0_1"/>
<reference evidence="1 2" key="1">
    <citation type="submission" date="2013-03" db="EMBL/GenBank/DDBJ databases">
        <title>The Genome Sequence of Capronia epimyces CBS 606.96.</title>
        <authorList>
            <consortium name="The Broad Institute Genomics Platform"/>
            <person name="Cuomo C."/>
            <person name="de Hoog S."/>
            <person name="Gorbushina A."/>
            <person name="Walker B."/>
            <person name="Young S.K."/>
            <person name="Zeng Q."/>
            <person name="Gargeya S."/>
            <person name="Fitzgerald M."/>
            <person name="Haas B."/>
            <person name="Abouelleil A."/>
            <person name="Allen A.W."/>
            <person name="Alvarado L."/>
            <person name="Arachchi H.M."/>
            <person name="Berlin A.M."/>
            <person name="Chapman S.B."/>
            <person name="Gainer-Dewar J."/>
            <person name="Goldberg J."/>
            <person name="Griggs A."/>
            <person name="Gujja S."/>
            <person name="Hansen M."/>
            <person name="Howarth C."/>
            <person name="Imamovic A."/>
            <person name="Ireland A."/>
            <person name="Larimer J."/>
            <person name="McCowan C."/>
            <person name="Murphy C."/>
            <person name="Pearson M."/>
            <person name="Poon T.W."/>
            <person name="Priest M."/>
            <person name="Roberts A."/>
            <person name="Saif S."/>
            <person name="Shea T."/>
            <person name="Sisk P."/>
            <person name="Sykes S."/>
            <person name="Wortman J."/>
            <person name="Nusbaum C."/>
            <person name="Birren B."/>
        </authorList>
    </citation>
    <scope>NUCLEOTIDE SEQUENCE [LARGE SCALE GENOMIC DNA]</scope>
    <source>
        <strain evidence="1 2">CBS 606.96</strain>
    </source>
</reference>
<name>W9YXT0_9EURO</name>
<dbReference type="EMBL" id="AMGY01000003">
    <property type="protein sequence ID" value="EXJ87104.1"/>
    <property type="molecule type" value="Genomic_DNA"/>
</dbReference>
<dbReference type="Proteomes" id="UP000019478">
    <property type="component" value="Unassembled WGS sequence"/>
</dbReference>
<dbReference type="GeneID" id="19168183"/>
<gene>
    <name evidence="1" type="ORF">A1O3_04062</name>
</gene>
<dbReference type="RefSeq" id="XP_007732383.1">
    <property type="nucleotide sequence ID" value="XM_007734193.1"/>
</dbReference>
<evidence type="ECO:0000313" key="2">
    <source>
        <dbReference type="Proteomes" id="UP000019478"/>
    </source>
</evidence>
<comment type="caution">
    <text evidence="1">The sequence shown here is derived from an EMBL/GenBank/DDBJ whole genome shotgun (WGS) entry which is preliminary data.</text>
</comment>
<sequence length="96" mass="10935">MASTRKELAMSHTKWIDYCCHVLEVEQEAPTDVYATAFIKVRCLVQRIGERFSYDDHISALHLHDTVVQMSVNGFKKELAELEATPAFSSTQNNCE</sequence>
<evidence type="ECO:0000313" key="1">
    <source>
        <dbReference type="EMBL" id="EXJ87104.1"/>
    </source>
</evidence>
<organism evidence="1 2">
    <name type="scientific">Capronia epimyces CBS 606.96</name>
    <dbReference type="NCBI Taxonomy" id="1182542"/>
    <lineage>
        <taxon>Eukaryota</taxon>
        <taxon>Fungi</taxon>
        <taxon>Dikarya</taxon>
        <taxon>Ascomycota</taxon>
        <taxon>Pezizomycotina</taxon>
        <taxon>Eurotiomycetes</taxon>
        <taxon>Chaetothyriomycetidae</taxon>
        <taxon>Chaetothyriales</taxon>
        <taxon>Herpotrichiellaceae</taxon>
        <taxon>Capronia</taxon>
    </lineage>
</organism>
<dbReference type="STRING" id="1182542.W9YXT0"/>
<dbReference type="AlphaFoldDB" id="W9YXT0"/>